<dbReference type="Proteomes" id="UP000217676">
    <property type="component" value="Chromosome"/>
</dbReference>
<dbReference type="EMBL" id="AP017424">
    <property type="protein sequence ID" value="BAU87647.1"/>
    <property type="molecule type" value="Genomic_DNA"/>
</dbReference>
<sequence>MSNPMEEHLAEALAEFEETRAKLSEAGAAAARISATVMAKDRSVEATVGPQGELTHLRFPTSLYRTMPPAQLASVLMTTIGAARAQAAEQLAAVYRPFGPIPGLSPTGEGGFQELDWDELFAPLREEGLPVPPAKAPVRPSGGALFDEIVEEDDASPADDGAPGAGHPGTGGEDRR</sequence>
<accession>A0A160P6X8</accession>
<name>A0A160P6X8_STRLU</name>
<dbReference type="GO" id="GO:0003677">
    <property type="term" value="F:DNA binding"/>
    <property type="evidence" value="ECO:0007669"/>
    <property type="project" value="InterPro"/>
</dbReference>
<organism evidence="2 3">
    <name type="scientific">Streptomyces laurentii</name>
    <dbReference type="NCBI Taxonomy" id="39478"/>
    <lineage>
        <taxon>Bacteria</taxon>
        <taxon>Bacillati</taxon>
        <taxon>Actinomycetota</taxon>
        <taxon>Actinomycetes</taxon>
        <taxon>Kitasatosporales</taxon>
        <taxon>Streptomycetaceae</taxon>
        <taxon>Streptomyces</taxon>
    </lineage>
</organism>
<evidence type="ECO:0000313" key="3">
    <source>
        <dbReference type="Proteomes" id="UP000217676"/>
    </source>
</evidence>
<evidence type="ECO:0008006" key="4">
    <source>
        <dbReference type="Google" id="ProtNLM"/>
    </source>
</evidence>
<dbReference type="AlphaFoldDB" id="A0A160P6X8"/>
<feature type="region of interest" description="Disordered" evidence="1">
    <location>
        <begin position="128"/>
        <end position="176"/>
    </location>
</feature>
<dbReference type="InterPro" id="IPR036894">
    <property type="entry name" value="YbaB-like_sf"/>
</dbReference>
<feature type="compositionally biased region" description="Acidic residues" evidence="1">
    <location>
        <begin position="148"/>
        <end position="157"/>
    </location>
</feature>
<feature type="compositionally biased region" description="Gly residues" evidence="1">
    <location>
        <begin position="163"/>
        <end position="176"/>
    </location>
</feature>
<keyword evidence="3" id="KW-1185">Reference proteome</keyword>
<dbReference type="RefSeq" id="WP_359873023.1">
    <property type="nucleotide sequence ID" value="NZ_JBEYHT010000004.1"/>
</dbReference>
<dbReference type="KEGG" id="slau:SLA_6781"/>
<proteinExistence type="predicted"/>
<dbReference type="InterPro" id="IPR004401">
    <property type="entry name" value="YbaB/EbfC"/>
</dbReference>
<reference evidence="2 3" key="1">
    <citation type="journal article" date="2016" name="Genome Announc.">
        <title>Complete Genome Sequence of Thiostrepton-Producing Streptomyces laurentii ATCC 31255.</title>
        <authorList>
            <person name="Doi K."/>
            <person name="Fujino Y."/>
            <person name="Nagayoshi Y."/>
            <person name="Ohshima T."/>
            <person name="Ogata S."/>
        </authorList>
    </citation>
    <scope>NUCLEOTIDE SEQUENCE [LARGE SCALE GENOMIC DNA]</scope>
    <source>
        <strain evidence="2 3">ATCC 31255</strain>
    </source>
</reference>
<evidence type="ECO:0000256" key="1">
    <source>
        <dbReference type="SAM" id="MobiDB-lite"/>
    </source>
</evidence>
<dbReference type="Pfam" id="PF02575">
    <property type="entry name" value="YbaB_DNA_bd"/>
    <property type="match status" value="1"/>
</dbReference>
<dbReference type="Gene3D" id="3.30.1310.10">
    <property type="entry name" value="Nucleoid-associated protein YbaB-like domain"/>
    <property type="match status" value="1"/>
</dbReference>
<gene>
    <name evidence="2" type="ORF">SLA_6781</name>
</gene>
<evidence type="ECO:0000313" key="2">
    <source>
        <dbReference type="EMBL" id="BAU87647.1"/>
    </source>
</evidence>
<protein>
    <recommendedName>
        <fullName evidence="4">YbaB/EbfC DNA-binding family protein</fullName>
    </recommendedName>
</protein>